<name>A0ABS2L7N6_9MICO</name>
<keyword evidence="9" id="KW-0676">Redox-active center</keyword>
<dbReference type="InterPro" id="IPR012932">
    <property type="entry name" value="VKOR"/>
</dbReference>
<comment type="caution">
    <text evidence="12">The sequence shown here is derived from an EMBL/GenBank/DDBJ whole genome shotgun (WGS) entry which is preliminary data.</text>
</comment>
<protein>
    <submittedName>
        <fullName evidence="12">Membrane protein</fullName>
    </submittedName>
</protein>
<dbReference type="CDD" id="cd12922">
    <property type="entry name" value="VKOR_5"/>
    <property type="match status" value="1"/>
</dbReference>
<evidence type="ECO:0000256" key="10">
    <source>
        <dbReference type="SAM" id="Phobius"/>
    </source>
</evidence>
<keyword evidence="5 10" id="KW-1133">Transmembrane helix</keyword>
<accession>A0ABS2L7N6</accession>
<dbReference type="Pfam" id="PF07884">
    <property type="entry name" value="VKOR"/>
    <property type="match status" value="1"/>
</dbReference>
<evidence type="ECO:0000256" key="7">
    <source>
        <dbReference type="ARBA" id="ARBA00023136"/>
    </source>
</evidence>
<keyword evidence="4" id="KW-0874">Quinone</keyword>
<feature type="transmembrane region" description="Helical" evidence="10">
    <location>
        <begin position="111"/>
        <end position="130"/>
    </location>
</feature>
<feature type="transmembrane region" description="Helical" evidence="10">
    <location>
        <begin position="135"/>
        <end position="158"/>
    </location>
</feature>
<reference evidence="12 13" key="1">
    <citation type="submission" date="2021-01" db="EMBL/GenBank/DDBJ databases">
        <title>Sequencing the genomes of 1000 actinobacteria strains.</title>
        <authorList>
            <person name="Klenk H.-P."/>
        </authorList>
    </citation>
    <scope>NUCLEOTIDE SEQUENCE [LARGE SCALE GENOMIC DNA]</scope>
    <source>
        <strain evidence="12 13">DSM 13057</strain>
    </source>
</reference>
<organism evidence="12 13">
    <name type="scientific">Subtercola frigoramans</name>
    <dbReference type="NCBI Taxonomy" id="120298"/>
    <lineage>
        <taxon>Bacteria</taxon>
        <taxon>Bacillati</taxon>
        <taxon>Actinomycetota</taxon>
        <taxon>Actinomycetes</taxon>
        <taxon>Micrococcales</taxon>
        <taxon>Microbacteriaceae</taxon>
        <taxon>Subtercola</taxon>
    </lineage>
</organism>
<evidence type="ECO:0000259" key="11">
    <source>
        <dbReference type="SMART" id="SM00756"/>
    </source>
</evidence>
<evidence type="ECO:0000256" key="9">
    <source>
        <dbReference type="ARBA" id="ARBA00023284"/>
    </source>
</evidence>
<dbReference type="SMART" id="SM00756">
    <property type="entry name" value="VKc"/>
    <property type="match status" value="1"/>
</dbReference>
<evidence type="ECO:0000256" key="1">
    <source>
        <dbReference type="ARBA" id="ARBA00004141"/>
    </source>
</evidence>
<dbReference type="RefSeq" id="WP_307827177.1">
    <property type="nucleotide sequence ID" value="NZ_BAAAHT010000002.1"/>
</dbReference>
<evidence type="ECO:0000256" key="3">
    <source>
        <dbReference type="ARBA" id="ARBA00022692"/>
    </source>
</evidence>
<dbReference type="InterPro" id="IPR041714">
    <property type="entry name" value="VKOR_Actinobacteria"/>
</dbReference>
<keyword evidence="8" id="KW-1015">Disulfide bond</keyword>
<evidence type="ECO:0000256" key="5">
    <source>
        <dbReference type="ARBA" id="ARBA00022989"/>
    </source>
</evidence>
<gene>
    <name evidence="12" type="ORF">JOE66_002364</name>
</gene>
<feature type="transmembrane region" description="Helical" evidence="10">
    <location>
        <begin position="82"/>
        <end position="105"/>
    </location>
</feature>
<dbReference type="Proteomes" id="UP000776164">
    <property type="component" value="Unassembled WGS sequence"/>
</dbReference>
<evidence type="ECO:0000256" key="8">
    <source>
        <dbReference type="ARBA" id="ARBA00023157"/>
    </source>
</evidence>
<comment type="subcellular location">
    <subcellularLocation>
        <location evidence="1">Membrane</location>
        <topology evidence="1">Multi-pass membrane protein</topology>
    </subcellularLocation>
</comment>
<sequence>MSTDQGTLTPTEDDDSVTPRRTVAFAIFIVIAGLIGLAASFALTIEKIETLINPSYVPSCNISVLVSCGPNMASWQGSLFGFPNAIIGVAAFAIVVCVGVSLLAGATFAKWYWMLFNFGIVLALVFVIWLMSQSIFVLGTLCPYCMVVWTVVIALFWYVTGYNLKEGNIPVGENVRQIAGLFFPVLWLFAVVCYLIIFVLAQLRLDVIASLLHS</sequence>
<keyword evidence="6" id="KW-0560">Oxidoreductase</keyword>
<evidence type="ECO:0000256" key="6">
    <source>
        <dbReference type="ARBA" id="ARBA00023002"/>
    </source>
</evidence>
<feature type="domain" description="Vitamin K epoxide reductase" evidence="11">
    <location>
        <begin position="22"/>
        <end position="163"/>
    </location>
</feature>
<evidence type="ECO:0000313" key="12">
    <source>
        <dbReference type="EMBL" id="MBM7472730.1"/>
    </source>
</evidence>
<dbReference type="EMBL" id="JAFBBU010000001">
    <property type="protein sequence ID" value="MBM7472730.1"/>
    <property type="molecule type" value="Genomic_DNA"/>
</dbReference>
<evidence type="ECO:0000256" key="4">
    <source>
        <dbReference type="ARBA" id="ARBA00022719"/>
    </source>
</evidence>
<dbReference type="Gene3D" id="1.20.1440.130">
    <property type="entry name" value="VKOR domain"/>
    <property type="match status" value="1"/>
</dbReference>
<proteinExistence type="inferred from homology"/>
<keyword evidence="13" id="KW-1185">Reference proteome</keyword>
<feature type="transmembrane region" description="Helical" evidence="10">
    <location>
        <begin position="178"/>
        <end position="201"/>
    </location>
</feature>
<evidence type="ECO:0000256" key="2">
    <source>
        <dbReference type="ARBA" id="ARBA00006214"/>
    </source>
</evidence>
<comment type="similarity">
    <text evidence="2">Belongs to the VKOR family.</text>
</comment>
<dbReference type="InterPro" id="IPR038354">
    <property type="entry name" value="VKOR_sf"/>
</dbReference>
<keyword evidence="3 10" id="KW-0812">Transmembrane</keyword>
<keyword evidence="7 10" id="KW-0472">Membrane</keyword>
<evidence type="ECO:0000313" key="13">
    <source>
        <dbReference type="Proteomes" id="UP000776164"/>
    </source>
</evidence>
<feature type="transmembrane region" description="Helical" evidence="10">
    <location>
        <begin position="23"/>
        <end position="45"/>
    </location>
</feature>